<keyword evidence="2" id="KW-1185">Reference proteome</keyword>
<dbReference type="Proteomes" id="UP000295087">
    <property type="component" value="Unassembled WGS sequence"/>
</dbReference>
<reference evidence="1 2" key="1">
    <citation type="submission" date="2019-03" db="EMBL/GenBank/DDBJ databases">
        <title>Genomic Encyclopedia of Type Strains, Phase IV (KMG-IV): sequencing the most valuable type-strain genomes for metagenomic binning, comparative biology and taxonomic classification.</title>
        <authorList>
            <person name="Goeker M."/>
        </authorList>
    </citation>
    <scope>NUCLEOTIDE SEQUENCE [LARGE SCALE GENOMIC DNA]</scope>
    <source>
        <strain evidence="1 2">DSM 44496</strain>
    </source>
</reference>
<evidence type="ECO:0000313" key="1">
    <source>
        <dbReference type="EMBL" id="TDP31961.1"/>
    </source>
</evidence>
<proteinExistence type="predicted"/>
<dbReference type="AlphaFoldDB" id="A0A4R6P348"/>
<comment type="caution">
    <text evidence="1">The sequence shown here is derived from an EMBL/GenBank/DDBJ whole genome shotgun (WGS) entry which is preliminary data.</text>
</comment>
<name>A0A4R6P348_NOCIG</name>
<gene>
    <name evidence="1" type="ORF">DFR75_107186</name>
</gene>
<dbReference type="EMBL" id="SNXK01000007">
    <property type="protein sequence ID" value="TDP31961.1"/>
    <property type="molecule type" value="Genomic_DNA"/>
</dbReference>
<protein>
    <submittedName>
        <fullName evidence="1">Uncharacterized protein</fullName>
    </submittedName>
</protein>
<organism evidence="1 2">
    <name type="scientific">Nocardia ignorata</name>
    <dbReference type="NCBI Taxonomy" id="145285"/>
    <lineage>
        <taxon>Bacteria</taxon>
        <taxon>Bacillati</taxon>
        <taxon>Actinomycetota</taxon>
        <taxon>Actinomycetes</taxon>
        <taxon>Mycobacteriales</taxon>
        <taxon>Nocardiaceae</taxon>
        <taxon>Nocardia</taxon>
    </lineage>
</organism>
<accession>A0A4R6P348</accession>
<sequence>MTDQHHIPAVGRSLFVGMDESRYHTPADTPHNTTSPEALATVARAVGTAVENYLDQS</sequence>
<evidence type="ECO:0000313" key="2">
    <source>
        <dbReference type="Proteomes" id="UP000295087"/>
    </source>
</evidence>